<dbReference type="Proteomes" id="UP001171111">
    <property type="component" value="Unassembled WGS sequence"/>
</dbReference>
<comment type="caution">
    <text evidence="2">The sequence shown here is derived from an EMBL/GenBank/DDBJ whole genome shotgun (WGS) entry which is preliminary data.</text>
</comment>
<dbReference type="EMBL" id="JAULJQ010000004">
    <property type="protein sequence ID" value="MDO2409255.1"/>
    <property type="molecule type" value="Genomic_DNA"/>
</dbReference>
<protein>
    <recommendedName>
        <fullName evidence="4">Type II secretion system protein M</fullName>
    </recommendedName>
</protein>
<keyword evidence="1" id="KW-0812">Transmembrane</keyword>
<keyword evidence="1" id="KW-1133">Transmembrane helix</keyword>
<keyword evidence="1" id="KW-0472">Membrane</keyword>
<evidence type="ECO:0000313" key="3">
    <source>
        <dbReference type="Proteomes" id="UP001171111"/>
    </source>
</evidence>
<reference evidence="2 3" key="1">
    <citation type="submission" date="2023-06" db="EMBL/GenBank/DDBJ databases">
        <title>Campylobacter magnum sp. nov., isolated from cecal contents of domestic pigs (Sus scrofa domesticus).</title>
        <authorList>
            <person name="Papic B."/>
            <person name="Gruntar I."/>
        </authorList>
    </citation>
    <scope>NUCLEOTIDE SEQUENCE [LARGE SCALE GENOMIC DNA]</scope>
    <source>
        <strain evidence="3">34484-21</strain>
    </source>
</reference>
<proteinExistence type="predicted"/>
<sequence length="176" mass="20442">MMTKDHSLKEIDVLKLIMYVLAFIFALVFFIVLLIIPSIKEYKRLKIQNQASIVNLNKIEQIYKTHAGALNDFKIKNSKLLNAAMAPFDEKDFIEQAKKYFSEVELISIPNDDGESVYRLNTVSTIYSAQKLYEFMDFLNDYKNIVVLEFPAEVRVKKQSLESTINLQIFKSKLTN</sequence>
<evidence type="ECO:0000256" key="1">
    <source>
        <dbReference type="SAM" id="Phobius"/>
    </source>
</evidence>
<feature type="transmembrane region" description="Helical" evidence="1">
    <location>
        <begin position="16"/>
        <end position="36"/>
    </location>
</feature>
<evidence type="ECO:0000313" key="2">
    <source>
        <dbReference type="EMBL" id="MDO2409255.1"/>
    </source>
</evidence>
<gene>
    <name evidence="2" type="ORF">Q2362_03960</name>
</gene>
<name>A0ABT8T7K7_9BACT</name>
<dbReference type="RefSeq" id="WP_302244117.1">
    <property type="nucleotide sequence ID" value="NZ_JAULJQ010000004.1"/>
</dbReference>
<organism evidence="2 3">
    <name type="scientific">Campylobacter magnus</name>
    <dbReference type="NCBI Taxonomy" id="3026462"/>
    <lineage>
        <taxon>Bacteria</taxon>
        <taxon>Pseudomonadati</taxon>
        <taxon>Campylobacterota</taxon>
        <taxon>Epsilonproteobacteria</taxon>
        <taxon>Campylobacterales</taxon>
        <taxon>Campylobacteraceae</taxon>
        <taxon>Campylobacter</taxon>
    </lineage>
</organism>
<keyword evidence="3" id="KW-1185">Reference proteome</keyword>
<evidence type="ECO:0008006" key="4">
    <source>
        <dbReference type="Google" id="ProtNLM"/>
    </source>
</evidence>
<accession>A0ABT8T7K7</accession>